<feature type="transmembrane region" description="Helical" evidence="1">
    <location>
        <begin position="12"/>
        <end position="32"/>
    </location>
</feature>
<feature type="transmembrane region" description="Helical" evidence="1">
    <location>
        <begin position="292"/>
        <end position="309"/>
    </location>
</feature>
<dbReference type="STRING" id="346185.AAY42_12450"/>
<accession>A0A0Q1CI02</accession>
<dbReference type="EMBL" id="LCTZ01000002">
    <property type="protein sequence ID" value="KQC30593.1"/>
    <property type="molecule type" value="Genomic_DNA"/>
</dbReference>
<keyword evidence="3" id="KW-1185">Reference proteome</keyword>
<feature type="transmembrane region" description="Helical" evidence="1">
    <location>
        <begin position="44"/>
        <end position="65"/>
    </location>
</feature>
<keyword evidence="1" id="KW-0472">Membrane</keyword>
<evidence type="ECO:0000313" key="3">
    <source>
        <dbReference type="Proteomes" id="UP000050827"/>
    </source>
</evidence>
<dbReference type="Pfam" id="PF19992">
    <property type="entry name" value="DUF6427"/>
    <property type="match status" value="1"/>
</dbReference>
<evidence type="ECO:0000313" key="2">
    <source>
        <dbReference type="EMBL" id="KQC30593.1"/>
    </source>
</evidence>
<comment type="caution">
    <text evidence="2">The sequence shown here is derived from an EMBL/GenBank/DDBJ whole genome shotgun (WGS) entry which is preliminary data.</text>
</comment>
<dbReference type="Proteomes" id="UP000050827">
    <property type="component" value="Unassembled WGS sequence"/>
</dbReference>
<reference evidence="2 3" key="1">
    <citation type="submission" date="2015-04" db="EMBL/GenBank/DDBJ databases">
        <title>Complete genome of flavobacterium.</title>
        <authorList>
            <person name="Kwon Y.M."/>
            <person name="Kim S.-J."/>
        </authorList>
    </citation>
    <scope>NUCLEOTIDE SEQUENCE [LARGE SCALE GENOMIC DNA]</scope>
    <source>
        <strain evidence="2 3">DK169</strain>
    </source>
</reference>
<organism evidence="2 3">
    <name type="scientific">Flagellimonas eckloniae</name>
    <dbReference type="NCBI Taxonomy" id="346185"/>
    <lineage>
        <taxon>Bacteria</taxon>
        <taxon>Pseudomonadati</taxon>
        <taxon>Bacteroidota</taxon>
        <taxon>Flavobacteriia</taxon>
        <taxon>Flavobacteriales</taxon>
        <taxon>Flavobacteriaceae</taxon>
        <taxon>Flagellimonas</taxon>
    </lineage>
</organism>
<evidence type="ECO:0000256" key="1">
    <source>
        <dbReference type="SAM" id="Phobius"/>
    </source>
</evidence>
<feature type="transmembrane region" description="Helical" evidence="1">
    <location>
        <begin position="263"/>
        <end position="280"/>
    </location>
</feature>
<keyword evidence="1" id="KW-1133">Transmembrane helix</keyword>
<dbReference type="RefSeq" id="WP_055395684.1">
    <property type="nucleotide sequence ID" value="NZ_LCTZ01000002.1"/>
</dbReference>
<proteinExistence type="predicted"/>
<protein>
    <recommendedName>
        <fullName evidence="4">Beta-carotene 15,15'-monooxygenase</fullName>
    </recommendedName>
</protein>
<sequence>MISSFFGKTKPINYIVLSVFLFLFYSFFHFFIQNKEVILDTIPLEVLTIGVLLFTIFIINYIVRAEKVTDFSSYAMLFFVFLIVAFSDTIEDKNAIFCNFFLLLMAWRLLSIRSLRNVKHRLFDASFLIGIASLFYDWALLYLALIFLVINVYDRKTVKNWLVPLLGLFTVFILTFTILKTTDNLSFFAEHYTFSIDTINSGFFSEYANNKLIVYALLMLILMLVVFLRLRQKGGGKLVVLRIVFLFFIVGVIVSIFKPKGASPILITFFPVAVFLTNYLETIRKTRLRELAFGTLIFIPILVFLLEISK</sequence>
<feature type="transmembrane region" description="Helical" evidence="1">
    <location>
        <begin position="161"/>
        <end position="179"/>
    </location>
</feature>
<keyword evidence="1" id="KW-0812">Transmembrane</keyword>
<feature type="transmembrane region" description="Helical" evidence="1">
    <location>
        <begin position="239"/>
        <end position="257"/>
    </location>
</feature>
<gene>
    <name evidence="2" type="ORF">AAY42_12450</name>
</gene>
<name>A0A0Q1CI02_9FLAO</name>
<feature type="transmembrane region" description="Helical" evidence="1">
    <location>
        <begin position="127"/>
        <end position="149"/>
    </location>
</feature>
<dbReference type="InterPro" id="IPR045625">
    <property type="entry name" value="DUF6427"/>
</dbReference>
<dbReference type="OrthoDB" id="1439867at2"/>
<feature type="transmembrane region" description="Helical" evidence="1">
    <location>
        <begin position="212"/>
        <end position="230"/>
    </location>
</feature>
<feature type="transmembrane region" description="Helical" evidence="1">
    <location>
        <begin position="71"/>
        <end position="90"/>
    </location>
</feature>
<evidence type="ECO:0008006" key="4">
    <source>
        <dbReference type="Google" id="ProtNLM"/>
    </source>
</evidence>
<dbReference type="AlphaFoldDB" id="A0A0Q1CI02"/>